<dbReference type="OrthoDB" id="17644at2759"/>
<keyword evidence="5 9" id="KW-0653">Protein transport</keyword>
<dbReference type="PANTHER" id="PTHR13373">
    <property type="entry name" value="FROUNT PROTEIN-RELATED"/>
    <property type="match status" value="1"/>
</dbReference>
<dbReference type="Proteomes" id="UP000789572">
    <property type="component" value="Unassembled WGS sequence"/>
</dbReference>
<evidence type="ECO:0000313" key="10">
    <source>
        <dbReference type="EMBL" id="CAG8490620.1"/>
    </source>
</evidence>
<evidence type="ECO:0000256" key="2">
    <source>
        <dbReference type="ARBA" id="ARBA00005573"/>
    </source>
</evidence>
<comment type="caution">
    <text evidence="10">The sequence shown here is derived from an EMBL/GenBank/DDBJ whole genome shotgun (WGS) entry which is preliminary data.</text>
</comment>
<keyword evidence="7 9" id="KW-0906">Nuclear pore complex</keyword>
<reference evidence="10" key="1">
    <citation type="submission" date="2021-06" db="EMBL/GenBank/DDBJ databases">
        <authorList>
            <person name="Kallberg Y."/>
            <person name="Tangrot J."/>
            <person name="Rosling A."/>
        </authorList>
    </citation>
    <scope>NUCLEOTIDE SEQUENCE</scope>
    <source>
        <strain evidence="10">IA702</strain>
    </source>
</reference>
<keyword evidence="4 9" id="KW-0509">mRNA transport</keyword>
<evidence type="ECO:0000256" key="9">
    <source>
        <dbReference type="RuleBase" id="RU365073"/>
    </source>
</evidence>
<evidence type="ECO:0000256" key="4">
    <source>
        <dbReference type="ARBA" id="ARBA00022816"/>
    </source>
</evidence>
<evidence type="ECO:0000313" key="11">
    <source>
        <dbReference type="Proteomes" id="UP000789572"/>
    </source>
</evidence>
<comment type="subcellular location">
    <subcellularLocation>
        <location evidence="1 9">Nucleus</location>
        <location evidence="1 9">Nuclear pore complex</location>
    </subcellularLocation>
</comment>
<keyword evidence="11" id="KW-1185">Reference proteome</keyword>
<evidence type="ECO:0000256" key="3">
    <source>
        <dbReference type="ARBA" id="ARBA00022448"/>
    </source>
</evidence>
<dbReference type="GO" id="GO:0045893">
    <property type="term" value="P:positive regulation of DNA-templated transcription"/>
    <property type="evidence" value="ECO:0007669"/>
    <property type="project" value="TreeGrafter"/>
</dbReference>
<dbReference type="GO" id="GO:0006606">
    <property type="term" value="P:protein import into nucleus"/>
    <property type="evidence" value="ECO:0007669"/>
    <property type="project" value="TreeGrafter"/>
</dbReference>
<keyword evidence="8 9" id="KW-0539">Nucleus</keyword>
<accession>A0A9N8WIV9</accession>
<evidence type="ECO:0000256" key="7">
    <source>
        <dbReference type="ARBA" id="ARBA00023132"/>
    </source>
</evidence>
<gene>
    <name evidence="10" type="ORF">POCULU_LOCUS2050</name>
</gene>
<evidence type="ECO:0000256" key="5">
    <source>
        <dbReference type="ARBA" id="ARBA00022927"/>
    </source>
</evidence>
<dbReference type="PANTHER" id="PTHR13373:SF21">
    <property type="entry name" value="NUCLEAR PORE COMPLEX PROTEIN NUP85"/>
    <property type="match status" value="1"/>
</dbReference>
<organism evidence="10 11">
    <name type="scientific">Paraglomus occultum</name>
    <dbReference type="NCBI Taxonomy" id="144539"/>
    <lineage>
        <taxon>Eukaryota</taxon>
        <taxon>Fungi</taxon>
        <taxon>Fungi incertae sedis</taxon>
        <taxon>Mucoromycota</taxon>
        <taxon>Glomeromycotina</taxon>
        <taxon>Glomeromycetes</taxon>
        <taxon>Paraglomerales</taxon>
        <taxon>Paraglomeraceae</taxon>
        <taxon>Paraglomus</taxon>
    </lineage>
</organism>
<dbReference type="GO" id="GO:0017056">
    <property type="term" value="F:structural constituent of nuclear pore"/>
    <property type="evidence" value="ECO:0007669"/>
    <property type="project" value="TreeGrafter"/>
</dbReference>
<dbReference type="Pfam" id="PF07575">
    <property type="entry name" value="Nucleopor_Nup85"/>
    <property type="match status" value="1"/>
</dbReference>
<dbReference type="InterPro" id="IPR011502">
    <property type="entry name" value="Nucleoporin_Nup85"/>
</dbReference>
<sequence length="731" mass="84677">MSNFSSQENGEYSWTATHFPGESTESISQIDSGRPHFSLGAETSRSWSVNGRDDHREIHLIDSSAEEDSLPKWPDSRRTVATKFAPLRNNKLAIYIAAKEPTDMQVFQFEGDTWSLDQRIYEYALTDINKLQRSLYNDGYAVFAVAQRPPDAIRLRSKMGGDSVFLNAHERAMDEISTEYSSIIRAHCARVSKFPEVKRATTDIYTVWELCRVLFMGSERKSARLGSALIGWMNECFPIEEFSKMDITRLRESPQPLEEPRLWACVQKLIVRNNSLVNKMLESVIRSSEISAERQAVEQLYGCLNTKPRIEQYYGREFDYRLGQWQKTCRDFADSLELSDKNTQDSIITIVNILCADMQTVFQHCSSWQEALIAWIAHGHSNVSHAELRELLEAVLQTFPLEENNYVELALRAFLRVEIEEGLGICENIDIWLAAHLADMFQKLKFVDTSTINDGFLSINNIQPQCSLREYYLLNYAELLVTSTSVWQVGFEYFRHCPLFGRSYMQQLIVRMPTDSEWKTQKILNICKVNELHEEARIICKRVASKHMEEKRYASAILYYTRAGDTPRLTKIAHNFLDEYIETGELTYVNVIDSVSLCEKPDESINFLAQYRNFHELLKTRQYRPAGQALVDMLKSHIAPRRFWPILLINSLPLLRQGENPGEEVVFNAEENSEVLRILQEVTSHHREEFLACIEKVRRWYKGDRGYDEIDDNLTVVRLALAKNLSRTIWH</sequence>
<dbReference type="GO" id="GO:0006406">
    <property type="term" value="P:mRNA export from nucleus"/>
    <property type="evidence" value="ECO:0007669"/>
    <property type="project" value="TreeGrafter"/>
</dbReference>
<dbReference type="AlphaFoldDB" id="A0A9N8WIV9"/>
<dbReference type="GO" id="GO:0031080">
    <property type="term" value="C:nuclear pore outer ring"/>
    <property type="evidence" value="ECO:0007669"/>
    <property type="project" value="TreeGrafter"/>
</dbReference>
<dbReference type="GO" id="GO:0031965">
    <property type="term" value="C:nuclear membrane"/>
    <property type="evidence" value="ECO:0007669"/>
    <property type="project" value="UniProtKB-UniRule"/>
</dbReference>
<keyword evidence="6 9" id="KW-0811">Translocation</keyword>
<evidence type="ECO:0000256" key="1">
    <source>
        <dbReference type="ARBA" id="ARBA00004567"/>
    </source>
</evidence>
<name>A0A9N8WIV9_9GLOM</name>
<evidence type="ECO:0000256" key="8">
    <source>
        <dbReference type="ARBA" id="ARBA00023242"/>
    </source>
</evidence>
<proteinExistence type="inferred from homology"/>
<comment type="subunit">
    <text evidence="9">Component of the nuclear pore complex (NPC).</text>
</comment>
<comment type="function">
    <text evidence="9">Functions as a component of the nuclear pore complex (NPC).</text>
</comment>
<protein>
    <recommendedName>
        <fullName evidence="9">Nuclear pore complex protein Nup85</fullName>
    </recommendedName>
</protein>
<comment type="similarity">
    <text evidence="2 9">Belongs to the nucleoporin Nup85 family.</text>
</comment>
<keyword evidence="3 9" id="KW-0813">Transport</keyword>
<keyword evidence="9" id="KW-0472">Membrane</keyword>
<dbReference type="EMBL" id="CAJVPJ010000174">
    <property type="protein sequence ID" value="CAG8490620.1"/>
    <property type="molecule type" value="Genomic_DNA"/>
</dbReference>
<evidence type="ECO:0000256" key="6">
    <source>
        <dbReference type="ARBA" id="ARBA00023010"/>
    </source>
</evidence>